<protein>
    <submittedName>
        <fullName evidence="1">Uncharacterized protein</fullName>
    </submittedName>
</protein>
<proteinExistence type="predicted"/>
<dbReference type="Proteomes" id="UP001148662">
    <property type="component" value="Unassembled WGS sequence"/>
</dbReference>
<accession>A0ACC1SFD3</accession>
<name>A0ACC1SFD3_9APHY</name>
<evidence type="ECO:0000313" key="2">
    <source>
        <dbReference type="Proteomes" id="UP001148662"/>
    </source>
</evidence>
<organism evidence="1 2">
    <name type="scientific">Phlebia brevispora</name>
    <dbReference type="NCBI Taxonomy" id="194682"/>
    <lineage>
        <taxon>Eukaryota</taxon>
        <taxon>Fungi</taxon>
        <taxon>Dikarya</taxon>
        <taxon>Basidiomycota</taxon>
        <taxon>Agaricomycotina</taxon>
        <taxon>Agaricomycetes</taxon>
        <taxon>Polyporales</taxon>
        <taxon>Meruliaceae</taxon>
        <taxon>Phlebia</taxon>
    </lineage>
</organism>
<reference evidence="1" key="1">
    <citation type="submission" date="2022-07" db="EMBL/GenBank/DDBJ databases">
        <title>Genome Sequence of Phlebia brevispora.</title>
        <authorList>
            <person name="Buettner E."/>
        </authorList>
    </citation>
    <scope>NUCLEOTIDE SEQUENCE</scope>
    <source>
        <strain evidence="1">MPL23</strain>
    </source>
</reference>
<keyword evidence="2" id="KW-1185">Reference proteome</keyword>
<sequence>MTGKDFVAFVSWPSAPLTNRLVRNSLQSLESPPTIVDTIPNQQDRPLLQWSTYDSIDHELTLEQSSTILSSSYTIRKALIRKHYLARSIQNYLVKHPESILKRAIPQTWDVELTFADELEDMWGDELWDLGEALDEGHKWFILKPGMADRGMGIRLFHSKDELVKIFEEFEDSDSDEEEEQTEEGYSLDTAVVTSQLRHFVLQEYLSDPLLLDPSEVPLDVEKEQTARPTREELQGHKFHLRAYCVASGALRVFLYTKILSLFSALPYSSPSDSDDSSGMDLSAHLTNTSLQVERGEAGVRLFDELVGCNILHGSLENGILTAADLEDIKSQMADVLGETFKAAMNMSIHFQPIPNAFELFGIDFLVTHIPSEPGVSPSRKFQVSLLEVNSEPAIELTGPRLTWILEDLFKSIGKVCVAPFFEKIGTKEHTADGWEVGQTREYLQKCLDIDVRGAGGW</sequence>
<gene>
    <name evidence="1" type="ORF">NM688_g6513</name>
</gene>
<dbReference type="EMBL" id="JANHOG010001352">
    <property type="protein sequence ID" value="KAJ3538506.1"/>
    <property type="molecule type" value="Genomic_DNA"/>
</dbReference>
<evidence type="ECO:0000313" key="1">
    <source>
        <dbReference type="EMBL" id="KAJ3538506.1"/>
    </source>
</evidence>
<comment type="caution">
    <text evidence="1">The sequence shown here is derived from an EMBL/GenBank/DDBJ whole genome shotgun (WGS) entry which is preliminary data.</text>
</comment>